<keyword evidence="1" id="KW-0472">Membrane</keyword>
<keyword evidence="1" id="KW-1133">Transmembrane helix</keyword>
<evidence type="ECO:0000313" key="4">
    <source>
        <dbReference type="Proteomes" id="UP000715441"/>
    </source>
</evidence>
<protein>
    <submittedName>
        <fullName evidence="3">PH domain-containing protein</fullName>
    </submittedName>
</protein>
<gene>
    <name evidence="3" type="ORF">HFP15_10625</name>
</gene>
<dbReference type="Proteomes" id="UP000715441">
    <property type="component" value="Unassembled WGS sequence"/>
</dbReference>
<dbReference type="InterPro" id="IPR019692">
    <property type="entry name" value="CFP-6_PH"/>
</dbReference>
<feature type="domain" description="Low molecular weight protein antigen 6 PH" evidence="2">
    <location>
        <begin position="59"/>
        <end position="133"/>
    </location>
</feature>
<dbReference type="Pfam" id="PF10756">
    <property type="entry name" value="bPH_6"/>
    <property type="match status" value="1"/>
</dbReference>
<evidence type="ECO:0000313" key="3">
    <source>
        <dbReference type="EMBL" id="NKQ53336.1"/>
    </source>
</evidence>
<sequence length="133" mass="14342">MDNSAVSWAPRPALVALGWVGAALAAGGAVFSGSRMSVVLFSVAALALVLLSAHGTFVRPRLVADAEGLRVRALRGTLELRWPDTLTLLRSNKRFGRDSRTLEISSGDHLFVFGWVELGADPAEVMDELNRLR</sequence>
<accession>A0ABX1J1S1</accession>
<name>A0ABX1J1S1_9PSEU</name>
<evidence type="ECO:0000259" key="2">
    <source>
        <dbReference type="Pfam" id="PF10756"/>
    </source>
</evidence>
<reference evidence="3 4" key="1">
    <citation type="submission" date="2020-04" db="EMBL/GenBank/DDBJ databases">
        <title>Novel species.</title>
        <authorList>
            <person name="Teo W.F.A."/>
            <person name="Lipun K."/>
            <person name="Srisuk N."/>
            <person name="Duangmal K."/>
        </authorList>
    </citation>
    <scope>NUCLEOTIDE SEQUENCE [LARGE SCALE GENOMIC DNA]</scope>
    <source>
        <strain evidence="3 4">K13G38</strain>
    </source>
</reference>
<feature type="transmembrane region" description="Helical" evidence="1">
    <location>
        <begin position="12"/>
        <end position="31"/>
    </location>
</feature>
<feature type="transmembrane region" description="Helical" evidence="1">
    <location>
        <begin position="38"/>
        <end position="57"/>
    </location>
</feature>
<evidence type="ECO:0000256" key="1">
    <source>
        <dbReference type="SAM" id="Phobius"/>
    </source>
</evidence>
<organism evidence="3 4">
    <name type="scientific">Amycolatopsis acididurans</name>
    <dbReference type="NCBI Taxonomy" id="2724524"/>
    <lineage>
        <taxon>Bacteria</taxon>
        <taxon>Bacillati</taxon>
        <taxon>Actinomycetota</taxon>
        <taxon>Actinomycetes</taxon>
        <taxon>Pseudonocardiales</taxon>
        <taxon>Pseudonocardiaceae</taxon>
        <taxon>Amycolatopsis</taxon>
    </lineage>
</organism>
<keyword evidence="1" id="KW-0812">Transmembrane</keyword>
<dbReference type="EMBL" id="JAAXLS010000005">
    <property type="protein sequence ID" value="NKQ53336.1"/>
    <property type="molecule type" value="Genomic_DNA"/>
</dbReference>
<proteinExistence type="predicted"/>
<keyword evidence="4" id="KW-1185">Reference proteome</keyword>
<comment type="caution">
    <text evidence="3">The sequence shown here is derived from an EMBL/GenBank/DDBJ whole genome shotgun (WGS) entry which is preliminary data.</text>
</comment>